<gene>
    <name evidence="2" type="ORF">CA85_38890</name>
</gene>
<dbReference type="AlphaFoldDB" id="A0A5C5XA49"/>
<dbReference type="Proteomes" id="UP000318053">
    <property type="component" value="Unassembled WGS sequence"/>
</dbReference>
<evidence type="ECO:0000256" key="1">
    <source>
        <dbReference type="SAM" id="MobiDB-lite"/>
    </source>
</evidence>
<proteinExistence type="predicted"/>
<protein>
    <submittedName>
        <fullName evidence="2">Uncharacterized protein</fullName>
    </submittedName>
</protein>
<sequence length="33" mass="3368">MSRPLTLDASAHGGPGQVPGNQVPGNKVIAERL</sequence>
<organism evidence="2 3">
    <name type="scientific">Allorhodopirellula solitaria</name>
    <dbReference type="NCBI Taxonomy" id="2527987"/>
    <lineage>
        <taxon>Bacteria</taxon>
        <taxon>Pseudomonadati</taxon>
        <taxon>Planctomycetota</taxon>
        <taxon>Planctomycetia</taxon>
        <taxon>Pirellulales</taxon>
        <taxon>Pirellulaceae</taxon>
        <taxon>Allorhodopirellula</taxon>
    </lineage>
</organism>
<comment type="caution">
    <text evidence="2">The sequence shown here is derived from an EMBL/GenBank/DDBJ whole genome shotgun (WGS) entry which is preliminary data.</text>
</comment>
<keyword evidence="3" id="KW-1185">Reference proteome</keyword>
<name>A0A5C5XA49_9BACT</name>
<dbReference type="EMBL" id="SJPK01000011">
    <property type="protein sequence ID" value="TWT59193.1"/>
    <property type="molecule type" value="Genomic_DNA"/>
</dbReference>
<accession>A0A5C5XA49</accession>
<feature type="region of interest" description="Disordered" evidence="1">
    <location>
        <begin position="1"/>
        <end position="33"/>
    </location>
</feature>
<evidence type="ECO:0000313" key="3">
    <source>
        <dbReference type="Proteomes" id="UP000318053"/>
    </source>
</evidence>
<reference evidence="2 3" key="1">
    <citation type="submission" date="2019-02" db="EMBL/GenBank/DDBJ databases">
        <title>Deep-cultivation of Planctomycetes and their phenomic and genomic characterization uncovers novel biology.</title>
        <authorList>
            <person name="Wiegand S."/>
            <person name="Jogler M."/>
            <person name="Boedeker C."/>
            <person name="Pinto D."/>
            <person name="Vollmers J."/>
            <person name="Rivas-Marin E."/>
            <person name="Kohn T."/>
            <person name="Peeters S.H."/>
            <person name="Heuer A."/>
            <person name="Rast P."/>
            <person name="Oberbeckmann S."/>
            <person name="Bunk B."/>
            <person name="Jeske O."/>
            <person name="Meyerdierks A."/>
            <person name="Storesund J.E."/>
            <person name="Kallscheuer N."/>
            <person name="Luecker S."/>
            <person name="Lage O.M."/>
            <person name="Pohl T."/>
            <person name="Merkel B.J."/>
            <person name="Hornburger P."/>
            <person name="Mueller R.-W."/>
            <person name="Bruemmer F."/>
            <person name="Labrenz M."/>
            <person name="Spormann A.M."/>
            <person name="Op Den Camp H."/>
            <person name="Overmann J."/>
            <person name="Amann R."/>
            <person name="Jetten M.S.M."/>
            <person name="Mascher T."/>
            <person name="Medema M.H."/>
            <person name="Devos D.P."/>
            <person name="Kaster A.-K."/>
            <person name="Ovreas L."/>
            <person name="Rohde M."/>
            <person name="Galperin M.Y."/>
            <person name="Jogler C."/>
        </authorList>
    </citation>
    <scope>NUCLEOTIDE SEQUENCE [LARGE SCALE GENOMIC DNA]</scope>
    <source>
        <strain evidence="2 3">CA85</strain>
    </source>
</reference>
<evidence type="ECO:0000313" key="2">
    <source>
        <dbReference type="EMBL" id="TWT59193.1"/>
    </source>
</evidence>